<dbReference type="AlphaFoldDB" id="A0A9J6B155"/>
<keyword evidence="2" id="KW-1185">Reference proteome</keyword>
<evidence type="ECO:0000313" key="2">
    <source>
        <dbReference type="Proteomes" id="UP000824120"/>
    </source>
</evidence>
<reference evidence="1 2" key="1">
    <citation type="submission" date="2020-09" db="EMBL/GenBank/DDBJ databases">
        <title>De no assembly of potato wild relative species, Solanum commersonii.</title>
        <authorList>
            <person name="Cho K."/>
        </authorList>
    </citation>
    <scope>NUCLEOTIDE SEQUENCE [LARGE SCALE GENOMIC DNA]</scope>
    <source>
        <strain evidence="1">LZ3.2</strain>
        <tissue evidence="1">Leaf</tissue>
    </source>
</reference>
<dbReference type="EMBL" id="JACXVP010000001">
    <property type="protein sequence ID" value="KAG5630424.1"/>
    <property type="molecule type" value="Genomic_DNA"/>
</dbReference>
<protein>
    <submittedName>
        <fullName evidence="1">Uncharacterized protein</fullName>
    </submittedName>
</protein>
<accession>A0A9J6B155</accession>
<gene>
    <name evidence="1" type="ORF">H5410_002141</name>
</gene>
<proteinExistence type="predicted"/>
<comment type="caution">
    <text evidence="1">The sequence shown here is derived from an EMBL/GenBank/DDBJ whole genome shotgun (WGS) entry which is preliminary data.</text>
</comment>
<organism evidence="1 2">
    <name type="scientific">Solanum commersonii</name>
    <name type="common">Commerson's wild potato</name>
    <name type="synonym">Commerson's nightshade</name>
    <dbReference type="NCBI Taxonomy" id="4109"/>
    <lineage>
        <taxon>Eukaryota</taxon>
        <taxon>Viridiplantae</taxon>
        <taxon>Streptophyta</taxon>
        <taxon>Embryophyta</taxon>
        <taxon>Tracheophyta</taxon>
        <taxon>Spermatophyta</taxon>
        <taxon>Magnoliopsida</taxon>
        <taxon>eudicotyledons</taxon>
        <taxon>Gunneridae</taxon>
        <taxon>Pentapetalae</taxon>
        <taxon>asterids</taxon>
        <taxon>lamiids</taxon>
        <taxon>Solanales</taxon>
        <taxon>Solanaceae</taxon>
        <taxon>Solanoideae</taxon>
        <taxon>Solaneae</taxon>
        <taxon>Solanum</taxon>
    </lineage>
</organism>
<evidence type="ECO:0000313" key="1">
    <source>
        <dbReference type="EMBL" id="KAG5630424.1"/>
    </source>
</evidence>
<name>A0A9J6B155_SOLCO</name>
<sequence length="166" mass="19529">MLNDEFDVVDMNNHNDEIGKDEVLDFESNNPHTPIVGNNIPCPSTRDMSNQLRTELGCKVSYWKIYKGMEHVKSSVREHMSTSKAYDRCEFNDHFNQIRDLVPKAAETLEHIGFHTWSREFFSKNRYNIMTSNNAESVTTMFDVERKFSIVSLFDEINRRFALLFY</sequence>
<dbReference type="Proteomes" id="UP000824120">
    <property type="component" value="Chromosome 1"/>
</dbReference>
<dbReference type="OrthoDB" id="1728852at2759"/>